<organism evidence="7 8">
    <name type="scientific">Gemelliphila asaccharolytica</name>
    <dbReference type="NCBI Taxonomy" id="502393"/>
    <lineage>
        <taxon>Bacteria</taxon>
        <taxon>Bacillati</taxon>
        <taxon>Bacillota</taxon>
        <taxon>Bacilli</taxon>
        <taxon>Bacillales</taxon>
        <taxon>Gemellaceae</taxon>
        <taxon>Gemelliphila</taxon>
    </lineage>
</organism>
<dbReference type="Pfam" id="PF02086">
    <property type="entry name" value="MethyltransfD12"/>
    <property type="match status" value="2"/>
</dbReference>
<dbReference type="GO" id="GO:0032259">
    <property type="term" value="P:methylation"/>
    <property type="evidence" value="ECO:0007669"/>
    <property type="project" value="UniProtKB-KW"/>
</dbReference>
<dbReference type="PROSITE" id="PS00092">
    <property type="entry name" value="N6_MTASE"/>
    <property type="match status" value="1"/>
</dbReference>
<evidence type="ECO:0000256" key="4">
    <source>
        <dbReference type="ARBA" id="ARBA00022679"/>
    </source>
</evidence>
<accession>A0ABR5TKD0</accession>
<dbReference type="InterPro" id="IPR002052">
    <property type="entry name" value="DNA_methylase_N6_adenine_CS"/>
</dbReference>
<name>A0ABR5TKD0_9BACL</name>
<comment type="catalytic activity">
    <reaction evidence="6">
        <text>a 2'-deoxyadenosine in DNA + S-adenosyl-L-methionine = an N(6)-methyl-2'-deoxyadenosine in DNA + S-adenosyl-L-homocysteine + H(+)</text>
        <dbReference type="Rhea" id="RHEA:15197"/>
        <dbReference type="Rhea" id="RHEA-COMP:12418"/>
        <dbReference type="Rhea" id="RHEA-COMP:12419"/>
        <dbReference type="ChEBI" id="CHEBI:15378"/>
        <dbReference type="ChEBI" id="CHEBI:57856"/>
        <dbReference type="ChEBI" id="CHEBI:59789"/>
        <dbReference type="ChEBI" id="CHEBI:90615"/>
        <dbReference type="ChEBI" id="CHEBI:90616"/>
        <dbReference type="EC" id="2.1.1.72"/>
    </reaction>
</comment>
<evidence type="ECO:0000313" key="7">
    <source>
        <dbReference type="EMBL" id="KXB55145.1"/>
    </source>
</evidence>
<dbReference type="InterPro" id="IPR029063">
    <property type="entry name" value="SAM-dependent_MTases_sf"/>
</dbReference>
<keyword evidence="5" id="KW-0949">S-adenosyl-L-methionine</keyword>
<dbReference type="InterPro" id="IPR012327">
    <property type="entry name" value="MeTrfase_D12"/>
</dbReference>
<dbReference type="GO" id="GO:0008168">
    <property type="term" value="F:methyltransferase activity"/>
    <property type="evidence" value="ECO:0007669"/>
    <property type="project" value="UniProtKB-KW"/>
</dbReference>
<evidence type="ECO:0000256" key="6">
    <source>
        <dbReference type="ARBA" id="ARBA00047942"/>
    </source>
</evidence>
<proteinExistence type="inferred from homology"/>
<dbReference type="PANTHER" id="PTHR30481">
    <property type="entry name" value="DNA ADENINE METHYLASE"/>
    <property type="match status" value="1"/>
</dbReference>
<keyword evidence="4" id="KW-0808">Transferase</keyword>
<comment type="similarity">
    <text evidence="1">Belongs to the N(4)/N(6)-methyltransferase family.</text>
</comment>
<comment type="caution">
    <text evidence="7">The sequence shown here is derived from an EMBL/GenBank/DDBJ whole genome shotgun (WGS) entry which is preliminary data.</text>
</comment>
<evidence type="ECO:0000256" key="5">
    <source>
        <dbReference type="ARBA" id="ARBA00022691"/>
    </source>
</evidence>
<keyword evidence="3 7" id="KW-0489">Methyltransferase</keyword>
<keyword evidence="8" id="KW-1185">Reference proteome</keyword>
<dbReference type="EC" id="2.1.1.72" evidence="2"/>
<reference evidence="7 8" key="1">
    <citation type="submission" date="2016-01" db="EMBL/GenBank/DDBJ databases">
        <authorList>
            <person name="Mitreva M."/>
            <person name="Pepin K.H."/>
            <person name="Mihindukulasuriya K.A."/>
            <person name="Fulton R."/>
            <person name="Fronick C."/>
            <person name="O'Laughlin M."/>
            <person name="Miner T."/>
            <person name="Herter B."/>
            <person name="Rosa B.A."/>
            <person name="Cordes M."/>
            <person name="Tomlinson C."/>
            <person name="Wollam A."/>
            <person name="Palsikar V.B."/>
            <person name="Mardis E.R."/>
            <person name="Wilson R.K."/>
        </authorList>
    </citation>
    <scope>NUCLEOTIDE SEQUENCE [LARGE SCALE GENOMIC DNA]</scope>
    <source>
        <strain evidence="7 8">KA00071</strain>
    </source>
</reference>
<evidence type="ECO:0000256" key="1">
    <source>
        <dbReference type="ARBA" id="ARBA00006594"/>
    </source>
</evidence>
<dbReference type="Gene3D" id="3.40.50.150">
    <property type="entry name" value="Vaccinia Virus protein VP39"/>
    <property type="match status" value="2"/>
</dbReference>
<dbReference type="PANTHER" id="PTHR30481:SF3">
    <property type="entry name" value="DNA ADENINE METHYLASE"/>
    <property type="match status" value="1"/>
</dbReference>
<protein>
    <recommendedName>
        <fullName evidence="2">site-specific DNA-methyltransferase (adenine-specific)</fullName>
        <ecNumber evidence="2">2.1.1.72</ecNumber>
    </recommendedName>
</protein>
<evidence type="ECO:0000313" key="8">
    <source>
        <dbReference type="Proteomes" id="UP000070467"/>
    </source>
</evidence>
<dbReference type="EMBL" id="LSDB01000075">
    <property type="protein sequence ID" value="KXB55145.1"/>
    <property type="molecule type" value="Genomic_DNA"/>
</dbReference>
<dbReference type="InterPro" id="IPR023095">
    <property type="entry name" value="Ade_MeTrfase_dom_2"/>
</dbReference>
<dbReference type="SUPFAM" id="SSF53335">
    <property type="entry name" value="S-adenosyl-L-methionine-dependent methyltransferases"/>
    <property type="match status" value="1"/>
</dbReference>
<dbReference type="RefSeq" id="WP_066131099.1">
    <property type="nucleotide sequence ID" value="NZ_KQ959911.1"/>
</dbReference>
<dbReference type="Proteomes" id="UP000070467">
    <property type="component" value="Unassembled WGS sequence"/>
</dbReference>
<gene>
    <name evidence="7" type="ORF">HMPREF1871_01209</name>
</gene>
<dbReference type="Gene3D" id="1.10.1020.10">
    <property type="entry name" value="Adenine-specific Methyltransferase, Domain 2"/>
    <property type="match status" value="2"/>
</dbReference>
<evidence type="ECO:0000256" key="2">
    <source>
        <dbReference type="ARBA" id="ARBA00011900"/>
    </source>
</evidence>
<dbReference type="PRINTS" id="PR00505">
    <property type="entry name" value="D12N6MTFRASE"/>
</dbReference>
<evidence type="ECO:0000256" key="3">
    <source>
        <dbReference type="ARBA" id="ARBA00022603"/>
    </source>
</evidence>
<sequence length="358" mass="42536">MKPIIKWPGGKSREFDKIKDLIPQYSRYIDPFFGGGAVFFELMPSKANINDISSSLMCFYELVRDQNQEFKNILLEYNASFISLINTCDLFSDKILEAYLDDDDNKSIDNVKFIISKTEVSKDLVLDLDSYTKTIVTSVLDKFKRTKQNNLKRKFNDKDLLENLITGFTSGFYLHFRNIYNDINLNKLDTSKEFEIANFYFIREYCYGSMFRYNKKGEFNIPYGGMSYNRKQFTKKIVSLFNVETRNIFENTEIYNLDFEIFLDKIKLTNDDFIFLDPPYDTDFSDYEGKSFDLDDQIRLCNYLKRVPSKFILIIKNTDFIYNLYKSDFNILSFEKNYTYNVRSRNERSVTHLIIKNF</sequence>